<dbReference type="RefSeq" id="WP_353423326.1">
    <property type="nucleotide sequence ID" value="NZ_CP117826.1"/>
</dbReference>
<dbReference type="Gene3D" id="3.30.559.10">
    <property type="entry name" value="Chloramphenicol acetyltransferase-like domain"/>
    <property type="match status" value="1"/>
</dbReference>
<gene>
    <name evidence="1" type="ORF">PUP29_10910</name>
</gene>
<sequence length="423" mass="47926">MIRERKRYPLDTAAKLFPSVSRPTNTSVFRLSVVLTEEVRPEALQKAAEETLRRYPYMAVRLRKNELEETGRPFAVVQEEKTPCALFEPEKEEFLLRILWYKRRISVEIFHALADGTGGVMFLKTLLHCYFRTLGCTIDPEGKILLPDETPQEEEYENSFLRYYDGTKTAVHKLPPAFKIKGEPLPDGGRNVIHGVFRLDGLKRAAKRQGATVTEYLCALMAFAIYRECVNGLDDEPIVLSIPVNLRAVFPSCTVRNFFSIVNITVSAEQAGSLRAALDAVRRELRGKTRPEKLREALRESCGAMEHPVVRAVPQFMRDAGLRFVFAFFSEDVKTMTISNVGAFDLPKGMLPYIDHAESVVYPTERSPINCCLCSAGGKMTVSFIRTVQETGPIRFFFRFLARETGEEISVYTNDWGILNGKV</sequence>
<accession>A0AAU8A8X2</accession>
<dbReference type="SUPFAM" id="SSF52777">
    <property type="entry name" value="CoA-dependent acyltransferases"/>
    <property type="match status" value="1"/>
</dbReference>
<name>A0AAU8A8X2_9FIRM</name>
<reference evidence="1" key="1">
    <citation type="submission" date="2023-02" db="EMBL/GenBank/DDBJ databases">
        <title>Gut commensal Christensenella minuta modulates host metabolism via a new class of secondary bile acids.</title>
        <authorList>
            <person name="Liu C."/>
        </authorList>
    </citation>
    <scope>NUCLEOTIDE SEQUENCE</scope>
    <source>
        <strain evidence="1">CA70</strain>
    </source>
</reference>
<dbReference type="PANTHER" id="PTHR28037">
    <property type="entry name" value="ALCOHOL O-ACETYLTRANSFERASE 1-RELATED"/>
    <property type="match status" value="1"/>
</dbReference>
<dbReference type="PANTHER" id="PTHR28037:SF1">
    <property type="entry name" value="ALCOHOL O-ACETYLTRANSFERASE 1-RELATED"/>
    <property type="match status" value="1"/>
</dbReference>
<dbReference type="InterPro" id="IPR023213">
    <property type="entry name" value="CAT-like_dom_sf"/>
</dbReference>
<dbReference type="AlphaFoldDB" id="A0AAU8A8X2"/>
<protein>
    <submittedName>
        <fullName evidence="1">Alcohol acetyltransferase</fullName>
    </submittedName>
</protein>
<evidence type="ECO:0000313" key="1">
    <source>
        <dbReference type="EMBL" id="XCC62025.1"/>
    </source>
</evidence>
<organism evidence="1">
    <name type="scientific">Christensenella massiliensis</name>
    <dbReference type="NCBI Taxonomy" id="1805714"/>
    <lineage>
        <taxon>Bacteria</taxon>
        <taxon>Bacillati</taxon>
        <taxon>Bacillota</taxon>
        <taxon>Clostridia</taxon>
        <taxon>Christensenellales</taxon>
        <taxon>Christensenellaceae</taxon>
        <taxon>Christensenella</taxon>
    </lineage>
</organism>
<dbReference type="Gene3D" id="3.30.559.30">
    <property type="entry name" value="Nonribosomal peptide synthetase, condensation domain"/>
    <property type="match status" value="1"/>
</dbReference>
<proteinExistence type="predicted"/>
<dbReference type="InterPro" id="IPR052058">
    <property type="entry name" value="Alcohol_O-acetyltransferase"/>
</dbReference>
<dbReference type="EMBL" id="CP117826">
    <property type="protein sequence ID" value="XCC62025.1"/>
    <property type="molecule type" value="Genomic_DNA"/>
</dbReference>